<accession>A0A4Q9PZA0</accession>
<keyword evidence="4" id="KW-1185">Reference proteome</keyword>
<gene>
    <name evidence="3" type="ORF">BD310DRAFT_905520</name>
    <name evidence="2" type="ORF">BD311DRAFT_852796</name>
</gene>
<dbReference type="EMBL" id="ML143459">
    <property type="protein sequence ID" value="TBU25575.1"/>
    <property type="molecule type" value="Genomic_DNA"/>
</dbReference>
<evidence type="ECO:0000313" key="2">
    <source>
        <dbReference type="EMBL" id="TBU25575.1"/>
    </source>
</evidence>
<protein>
    <submittedName>
        <fullName evidence="3">Uncharacterized protein</fullName>
    </submittedName>
</protein>
<evidence type="ECO:0000256" key="1">
    <source>
        <dbReference type="SAM" id="MobiDB-lite"/>
    </source>
</evidence>
<organism evidence="3 4">
    <name type="scientific">Dichomitus squalens</name>
    <dbReference type="NCBI Taxonomy" id="114155"/>
    <lineage>
        <taxon>Eukaryota</taxon>
        <taxon>Fungi</taxon>
        <taxon>Dikarya</taxon>
        <taxon>Basidiomycota</taxon>
        <taxon>Agaricomycotina</taxon>
        <taxon>Agaricomycetes</taxon>
        <taxon>Polyporales</taxon>
        <taxon>Polyporaceae</taxon>
        <taxon>Dichomitus</taxon>
    </lineage>
</organism>
<name>A0A4Q9PZA0_9APHY</name>
<evidence type="ECO:0000313" key="4">
    <source>
        <dbReference type="Proteomes" id="UP000292082"/>
    </source>
</evidence>
<sequence length="252" mass="27330">MSQRAHNQYTADDGVKWQTYADAFTAWLVQPTRETYPGNPPEGYYDVFKKRQTYAPGPREFAQLVASVFQPAQPAPPPSISSGHSVLMSTDAFNAFLNHRSGTQDQILQFAQKDRGGTPVAPNLGGGGRYGGWRAGGRGGRGGGRGGGFWPGRPTYGRPAVRVPFIPLAGRVNNPVDKGKQTGGKATNRKWRYRKRGGRKGKEAAQPVQNDEEREAGPSHADQMVVDDEGDNGRSDPEEDLEDAVSLGEGDF</sequence>
<reference evidence="3 4" key="1">
    <citation type="submission" date="2019-01" db="EMBL/GenBank/DDBJ databases">
        <title>Draft genome sequences of three monokaryotic isolates of the white-rot basidiomycete fungus Dichomitus squalens.</title>
        <authorList>
            <consortium name="DOE Joint Genome Institute"/>
            <person name="Lopez S.C."/>
            <person name="Andreopoulos B."/>
            <person name="Pangilinan J."/>
            <person name="Lipzen A."/>
            <person name="Riley R."/>
            <person name="Ahrendt S."/>
            <person name="Ng V."/>
            <person name="Barry K."/>
            <person name="Daum C."/>
            <person name="Grigoriev I.V."/>
            <person name="Hilden K.S."/>
            <person name="Makela M.R."/>
            <person name="de Vries R.P."/>
        </authorList>
    </citation>
    <scope>NUCLEOTIDE SEQUENCE [LARGE SCALE GENOMIC DNA]</scope>
    <source>
        <strain evidence="3 4">CBS 464.89</strain>
        <strain evidence="2">OM18370.1</strain>
    </source>
</reference>
<dbReference type="OrthoDB" id="2757521at2759"/>
<proteinExistence type="predicted"/>
<feature type="region of interest" description="Disordered" evidence="1">
    <location>
        <begin position="136"/>
        <end position="155"/>
    </location>
</feature>
<evidence type="ECO:0000313" key="3">
    <source>
        <dbReference type="EMBL" id="TBU60123.1"/>
    </source>
</evidence>
<feature type="region of interest" description="Disordered" evidence="1">
    <location>
        <begin position="172"/>
        <end position="252"/>
    </location>
</feature>
<dbReference type="Proteomes" id="UP000292957">
    <property type="component" value="Unassembled WGS sequence"/>
</dbReference>
<feature type="compositionally biased region" description="Gly residues" evidence="1">
    <location>
        <begin position="136"/>
        <end position="150"/>
    </location>
</feature>
<feature type="compositionally biased region" description="Basic residues" evidence="1">
    <location>
        <begin position="187"/>
        <end position="199"/>
    </location>
</feature>
<dbReference type="AlphaFoldDB" id="A0A4Q9PZA0"/>
<dbReference type="Proteomes" id="UP000292082">
    <property type="component" value="Unassembled WGS sequence"/>
</dbReference>
<dbReference type="EMBL" id="ML145107">
    <property type="protein sequence ID" value="TBU60123.1"/>
    <property type="molecule type" value="Genomic_DNA"/>
</dbReference>